<proteinExistence type="predicted"/>
<sequence>MFSTDRITAELRLEEYKKIAESYSHLAEKEEEKEPRTKRSIFTRFLTRRTA</sequence>
<keyword evidence="2" id="KW-1185">Reference proteome</keyword>
<name>A0ABP7F895_9STAP</name>
<dbReference type="EMBL" id="BAABCK010000067">
    <property type="protein sequence ID" value="GAA3731572.1"/>
    <property type="molecule type" value="Genomic_DNA"/>
</dbReference>
<gene>
    <name evidence="1" type="ORF">GCM10022378_19780</name>
</gene>
<reference evidence="2" key="1">
    <citation type="journal article" date="2019" name="Int. J. Syst. Evol. Microbiol.">
        <title>The Global Catalogue of Microorganisms (GCM) 10K type strain sequencing project: providing services to taxonomists for standard genome sequencing and annotation.</title>
        <authorList>
            <consortium name="The Broad Institute Genomics Platform"/>
            <consortium name="The Broad Institute Genome Sequencing Center for Infectious Disease"/>
            <person name="Wu L."/>
            <person name="Ma J."/>
        </authorList>
    </citation>
    <scope>NUCLEOTIDE SEQUENCE [LARGE SCALE GENOMIC DNA]</scope>
    <source>
        <strain evidence="2">JCM 16981</strain>
    </source>
</reference>
<dbReference type="Proteomes" id="UP001500920">
    <property type="component" value="Unassembled WGS sequence"/>
</dbReference>
<dbReference type="RefSeq" id="WP_344703968.1">
    <property type="nucleotide sequence ID" value="NZ_BAABCK010000067.1"/>
</dbReference>
<organism evidence="1 2">
    <name type="scientific">Salinicoccus jeotgali</name>
    <dbReference type="NCBI Taxonomy" id="381634"/>
    <lineage>
        <taxon>Bacteria</taxon>
        <taxon>Bacillati</taxon>
        <taxon>Bacillota</taxon>
        <taxon>Bacilli</taxon>
        <taxon>Bacillales</taxon>
        <taxon>Staphylococcaceae</taxon>
        <taxon>Salinicoccus</taxon>
    </lineage>
</organism>
<accession>A0ABP7F895</accession>
<evidence type="ECO:0000313" key="2">
    <source>
        <dbReference type="Proteomes" id="UP001500920"/>
    </source>
</evidence>
<evidence type="ECO:0000313" key="1">
    <source>
        <dbReference type="EMBL" id="GAA3731572.1"/>
    </source>
</evidence>
<comment type="caution">
    <text evidence="1">The sequence shown here is derived from an EMBL/GenBank/DDBJ whole genome shotgun (WGS) entry which is preliminary data.</text>
</comment>
<protein>
    <submittedName>
        <fullName evidence="1">Uncharacterized protein</fullName>
    </submittedName>
</protein>